<keyword evidence="2" id="KW-0456">Lyase</keyword>
<dbReference type="InterPro" id="IPR036108">
    <property type="entry name" value="4pyrrol_syn_uPrphyn_synt_sf"/>
</dbReference>
<keyword evidence="3" id="KW-1185">Reference proteome</keyword>
<dbReference type="GO" id="GO:0004852">
    <property type="term" value="F:uroporphyrinogen-III synthase activity"/>
    <property type="evidence" value="ECO:0007669"/>
    <property type="project" value="UniProtKB-EC"/>
</dbReference>
<dbReference type="EC" id="4.2.1.75" evidence="2"/>
<accession>A0ABT6X7Y9</accession>
<evidence type="ECO:0000259" key="1">
    <source>
        <dbReference type="Pfam" id="PF02602"/>
    </source>
</evidence>
<dbReference type="Pfam" id="PF02602">
    <property type="entry name" value="HEM4"/>
    <property type="match status" value="1"/>
</dbReference>
<dbReference type="Gene3D" id="3.40.50.10090">
    <property type="match status" value="2"/>
</dbReference>
<dbReference type="EMBL" id="JASGBH010000007">
    <property type="protein sequence ID" value="MDI9234210.1"/>
    <property type="molecule type" value="Genomic_DNA"/>
</dbReference>
<protein>
    <submittedName>
        <fullName evidence="2">Uroporphyrinogen-III synthase</fullName>
        <ecNumber evidence="2">4.2.1.75</ecNumber>
    </submittedName>
</protein>
<dbReference type="RefSeq" id="WP_283224594.1">
    <property type="nucleotide sequence ID" value="NZ_JASGBH010000007.1"/>
</dbReference>
<gene>
    <name evidence="2" type="ORF">QLQ16_10220</name>
</gene>
<reference evidence="2" key="1">
    <citation type="submission" date="2023-05" db="EMBL/GenBank/DDBJ databases">
        <title>Limnohabitans sp. strain HM2-2 Genome sequencing and assembly.</title>
        <authorList>
            <person name="Jung Y."/>
        </authorList>
    </citation>
    <scope>NUCLEOTIDE SEQUENCE</scope>
    <source>
        <strain evidence="2">HM2-2</strain>
    </source>
</reference>
<organism evidence="2 3">
    <name type="scientific">Limnohabitans lacus</name>
    <dbReference type="NCBI Taxonomy" id="3045173"/>
    <lineage>
        <taxon>Bacteria</taxon>
        <taxon>Pseudomonadati</taxon>
        <taxon>Pseudomonadota</taxon>
        <taxon>Betaproteobacteria</taxon>
        <taxon>Burkholderiales</taxon>
        <taxon>Comamonadaceae</taxon>
        <taxon>Limnohabitans</taxon>
    </lineage>
</organism>
<dbReference type="CDD" id="cd06578">
    <property type="entry name" value="HemD"/>
    <property type="match status" value="1"/>
</dbReference>
<feature type="domain" description="Tetrapyrrole biosynthesis uroporphyrinogen III synthase" evidence="1">
    <location>
        <begin position="19"/>
        <end position="247"/>
    </location>
</feature>
<evidence type="ECO:0000313" key="3">
    <source>
        <dbReference type="Proteomes" id="UP001431902"/>
    </source>
</evidence>
<proteinExistence type="predicted"/>
<sequence length="265" mass="27977">MSALTTVLVTRPEREAGPWVQALQAEGVQAEAFALIEIAPLPDVQALQSAWQLVPQCFAVMFVSANAVRFFMAAQPAGVALHACRAWATGPGTQAALLAAGWPADHIDAPPADAQQFDSEALWAVVSESARAAKAQAQAQATVLIVRGADATGQLAGRDWLAQQIEDVGLKLAQTVAYVRRAPALSDAQQARAQQATHSGAWWLFSSSEAAVHLQQACPGLDVSTAQALATHPRIAERLRLSGWGRVHLVPASLKSQAESIKSLS</sequence>
<evidence type="ECO:0000313" key="2">
    <source>
        <dbReference type="EMBL" id="MDI9234210.1"/>
    </source>
</evidence>
<comment type="caution">
    <text evidence="2">The sequence shown here is derived from an EMBL/GenBank/DDBJ whole genome shotgun (WGS) entry which is preliminary data.</text>
</comment>
<name>A0ABT6X7Y9_9BURK</name>
<dbReference type="SUPFAM" id="SSF69618">
    <property type="entry name" value="HemD-like"/>
    <property type="match status" value="1"/>
</dbReference>
<dbReference type="Proteomes" id="UP001431902">
    <property type="component" value="Unassembled WGS sequence"/>
</dbReference>
<dbReference type="InterPro" id="IPR003754">
    <property type="entry name" value="4pyrrol_synth_uPrphyn_synth"/>
</dbReference>